<feature type="transmembrane region" description="Helical" evidence="2">
    <location>
        <begin position="70"/>
        <end position="91"/>
    </location>
</feature>
<dbReference type="SUPFAM" id="SSF53448">
    <property type="entry name" value="Nucleotide-diphospho-sugar transferases"/>
    <property type="match status" value="1"/>
</dbReference>
<keyword evidence="2" id="KW-0472">Membrane</keyword>
<comment type="similarity">
    <text evidence="1">Belongs to the glycosyltransferase 32 family.</text>
</comment>
<evidence type="ECO:0000313" key="4">
    <source>
        <dbReference type="Proteomes" id="UP001465668"/>
    </source>
</evidence>
<name>A0ABR2XW99_9PEZI</name>
<dbReference type="Pfam" id="PF04488">
    <property type="entry name" value="Gly_transf_sug"/>
    <property type="match status" value="1"/>
</dbReference>
<evidence type="ECO:0000256" key="2">
    <source>
        <dbReference type="SAM" id="Phobius"/>
    </source>
</evidence>
<accession>A0ABR2XW99</accession>
<evidence type="ECO:0000313" key="3">
    <source>
        <dbReference type="EMBL" id="KAK9778095.1"/>
    </source>
</evidence>
<dbReference type="EMBL" id="JARVKM010000017">
    <property type="protein sequence ID" value="KAK9778095.1"/>
    <property type="molecule type" value="Genomic_DNA"/>
</dbReference>
<reference evidence="3 4" key="1">
    <citation type="submission" date="2024-02" db="EMBL/GenBank/DDBJ databases">
        <title>First draft genome assembly of two strains of Seiridium cardinale.</title>
        <authorList>
            <person name="Emiliani G."/>
            <person name="Scali E."/>
        </authorList>
    </citation>
    <scope>NUCLEOTIDE SEQUENCE [LARGE SCALE GENOMIC DNA]</scope>
    <source>
        <strain evidence="3 4">BM-138-000479</strain>
    </source>
</reference>
<proteinExistence type="inferred from homology"/>
<gene>
    <name evidence="3" type="ORF">SCAR479_05065</name>
</gene>
<dbReference type="InterPro" id="IPR039367">
    <property type="entry name" value="Och1-like"/>
</dbReference>
<evidence type="ECO:0008006" key="5">
    <source>
        <dbReference type="Google" id="ProtNLM"/>
    </source>
</evidence>
<dbReference type="Gene3D" id="3.90.550.20">
    <property type="match status" value="1"/>
</dbReference>
<comment type="caution">
    <text evidence="3">The sequence shown here is derived from an EMBL/GenBank/DDBJ whole genome shotgun (WGS) entry which is preliminary data.</text>
</comment>
<dbReference type="PANTHER" id="PTHR31834:SF8">
    <property type="entry name" value="TRANSFERASE, PUTATIVE (AFU_ORTHOLOGUE AFUA_6G14040)-RELATED"/>
    <property type="match status" value="1"/>
</dbReference>
<evidence type="ECO:0000256" key="1">
    <source>
        <dbReference type="ARBA" id="ARBA00009003"/>
    </source>
</evidence>
<keyword evidence="2" id="KW-1133">Transmembrane helix</keyword>
<keyword evidence="4" id="KW-1185">Reference proteome</keyword>
<sequence>MPAPRYQALHNEESASIGMEDMSSESQSPQLAAWDQMQIGNDRQLHTPKQWYVQNWADLRSWTHMRKRPWVAWLGALVLISWCIFQFTTLFHSRQLHSISYKQIMQHKSLVSRKMWQILLPMPEDIHVKPVTFEEPSDWMEMNAGYTYTLFGIDGAVAFLESRFPNQTDYLETFNELRNPGLKSDLFRYMVLYAEGGVYSDLDTRPKRPINEWVPEAYRPTARLVVGLEYDSLGGVVGESYIYPVQFAQWTIAAAPQHNVFTQMIDRCIQRLGELSEKHDAGNSDRGLLNSNDDDVLKATGPVAWTEIIFQDIQRQAPEIQSLQDLSRMEEPRLYGDILVLPINGFGSGLPHSGSARWFTPKEALVTHHAKSSWRIG</sequence>
<dbReference type="InterPro" id="IPR029044">
    <property type="entry name" value="Nucleotide-diphossugar_trans"/>
</dbReference>
<dbReference type="PANTHER" id="PTHR31834">
    <property type="entry name" value="INITIATION-SPECIFIC ALPHA-1,6-MANNOSYLTRANSFERASE"/>
    <property type="match status" value="1"/>
</dbReference>
<dbReference type="InterPro" id="IPR007577">
    <property type="entry name" value="GlycoTrfase_DXD_sugar-bd_CS"/>
</dbReference>
<dbReference type="Proteomes" id="UP001465668">
    <property type="component" value="Unassembled WGS sequence"/>
</dbReference>
<protein>
    <recommendedName>
        <fullName evidence="5">Initiation-specific alpha-1,6-mannosyltransferase</fullName>
    </recommendedName>
</protein>
<keyword evidence="2" id="KW-0812">Transmembrane</keyword>
<organism evidence="3 4">
    <name type="scientific">Seiridium cardinale</name>
    <dbReference type="NCBI Taxonomy" id="138064"/>
    <lineage>
        <taxon>Eukaryota</taxon>
        <taxon>Fungi</taxon>
        <taxon>Dikarya</taxon>
        <taxon>Ascomycota</taxon>
        <taxon>Pezizomycotina</taxon>
        <taxon>Sordariomycetes</taxon>
        <taxon>Xylariomycetidae</taxon>
        <taxon>Amphisphaeriales</taxon>
        <taxon>Sporocadaceae</taxon>
        <taxon>Seiridium</taxon>
    </lineage>
</organism>